<reference evidence="1 2" key="1">
    <citation type="journal article" date="2017" name="New Microbes New Infect">
        <title>Genome sequence of 'Leucobacter massiliensis' sp. nov. isolated from human pharynx after travel to the 2014 Hajj.</title>
        <authorList>
            <person name="Leangapichart T."/>
            <person name="Gautret P."/>
            <person name="Nguyen T.T."/>
            <person name="Armstrong N."/>
            <person name="Rolain J.M."/>
        </authorList>
    </citation>
    <scope>NUCLEOTIDE SEQUENCE [LARGE SCALE GENOMIC DNA]</scope>
    <source>
        <strain evidence="1 2">122RC15</strain>
    </source>
</reference>
<dbReference type="AlphaFoldDB" id="A0A2S9QR69"/>
<protein>
    <recommendedName>
        <fullName evidence="3">UDP-N-acetylglucosamine--peptide N-acetylglucosaminyltransferase stabilizing protein GtfB</fullName>
    </recommendedName>
</protein>
<dbReference type="OrthoDB" id="2136618at2"/>
<dbReference type="Proteomes" id="UP000238650">
    <property type="component" value="Unassembled WGS sequence"/>
</dbReference>
<sequence>MTMLALFDDYEHRTRLLARSLRIAGVPHTPVVIRCTGLPPEGVRSPIAEYTGLRGGGEPLFFDEVPVPPWCEIRQGREPFGEILRDGARIARIRYEPNSYRRVERVEWVLPDGTLSHAEHYDRSGSRYAVTHYAPGRDGRVIAQQTVYSGPGPWRIDVDHGAKTVIMRSRTELRAFPSVSAFVAHFVTEQGIDAERILINSLSYPLFTSWLLADEPNTTLFWQEPMPGEVPGNMVAELERPRALTRIVFGEERLRRKVAARHPGTPVALDTLSPLDQFAEHRGYEARRVFTLTNSDELPALPELLEALPGVRFVVAALTLMSERLHELGRRHANLTLIPTASRRRIREELDRASVYLDVNAGSQVLDAVPAAYHLGLVVLAHAPVAKSPAHALVCAGPGELRERLATATAGPEGRAAELAELQAQACPLSTPADYRRLLPG</sequence>
<name>A0A2S9QR69_9MICO</name>
<gene>
    <name evidence="1" type="ORF">B4915_03190</name>
</gene>
<dbReference type="EMBL" id="MWZD01000013">
    <property type="protein sequence ID" value="PRI12079.1"/>
    <property type="molecule type" value="Genomic_DNA"/>
</dbReference>
<evidence type="ECO:0008006" key="3">
    <source>
        <dbReference type="Google" id="ProtNLM"/>
    </source>
</evidence>
<comment type="caution">
    <text evidence="1">The sequence shown here is derived from an EMBL/GenBank/DDBJ whole genome shotgun (WGS) entry which is preliminary data.</text>
</comment>
<evidence type="ECO:0000313" key="2">
    <source>
        <dbReference type="Proteomes" id="UP000238650"/>
    </source>
</evidence>
<accession>A0A2S9QR69</accession>
<evidence type="ECO:0000313" key="1">
    <source>
        <dbReference type="EMBL" id="PRI12079.1"/>
    </source>
</evidence>
<proteinExistence type="predicted"/>
<organism evidence="1 2">
    <name type="scientific">Leucobacter massiliensis</name>
    <dbReference type="NCBI Taxonomy" id="1686285"/>
    <lineage>
        <taxon>Bacteria</taxon>
        <taxon>Bacillati</taxon>
        <taxon>Actinomycetota</taxon>
        <taxon>Actinomycetes</taxon>
        <taxon>Micrococcales</taxon>
        <taxon>Microbacteriaceae</taxon>
        <taxon>Leucobacter</taxon>
    </lineage>
</organism>
<dbReference type="RefSeq" id="WP_105804388.1">
    <property type="nucleotide sequence ID" value="NZ_MWZD01000013.1"/>
</dbReference>
<keyword evidence="2" id="KW-1185">Reference proteome</keyword>